<evidence type="ECO:0000256" key="1">
    <source>
        <dbReference type="SAM" id="MobiDB-lite"/>
    </source>
</evidence>
<organism evidence="3 4">
    <name type="scientific">Halostagnicola kamekurae</name>
    <dbReference type="NCBI Taxonomy" id="619731"/>
    <lineage>
        <taxon>Archaea</taxon>
        <taxon>Methanobacteriati</taxon>
        <taxon>Methanobacteriota</taxon>
        <taxon>Stenosarchaea group</taxon>
        <taxon>Halobacteria</taxon>
        <taxon>Halobacteriales</taxon>
        <taxon>Natrialbaceae</taxon>
        <taxon>Halostagnicola</taxon>
    </lineage>
</organism>
<feature type="transmembrane region" description="Helical" evidence="2">
    <location>
        <begin position="78"/>
        <end position="96"/>
    </location>
</feature>
<evidence type="ECO:0000256" key="2">
    <source>
        <dbReference type="SAM" id="Phobius"/>
    </source>
</evidence>
<keyword evidence="4" id="KW-1185">Reference proteome</keyword>
<dbReference type="Proteomes" id="UP000199199">
    <property type="component" value="Unassembled WGS sequence"/>
</dbReference>
<reference evidence="4" key="1">
    <citation type="submission" date="2016-10" db="EMBL/GenBank/DDBJ databases">
        <authorList>
            <person name="Varghese N."/>
            <person name="Submissions S."/>
        </authorList>
    </citation>
    <scope>NUCLEOTIDE SEQUENCE [LARGE SCALE GENOMIC DNA]</scope>
    <source>
        <strain evidence="4">DSM 22427</strain>
    </source>
</reference>
<sequence>MTGSEPARGNRPDATDASNTSGISHTTRSHHRAGGAPASNRRPPIVGPLWFGVFALVCGALLVLATAVVFGYESAPMQWPVFVLLFACSAFVVGATTRMRLTTTQQTSDTGLSADQ</sequence>
<accession>A0A1I6NZE8</accession>
<dbReference type="RefSeq" id="WP_092900428.1">
    <property type="nucleotide sequence ID" value="NZ_FOZS01000001.1"/>
</dbReference>
<name>A0A1I6NZE8_9EURY</name>
<feature type="region of interest" description="Disordered" evidence="1">
    <location>
        <begin position="1"/>
        <end position="42"/>
    </location>
</feature>
<keyword evidence="2" id="KW-0472">Membrane</keyword>
<gene>
    <name evidence="3" type="ORF">SAMN04488556_0217</name>
</gene>
<protein>
    <submittedName>
        <fullName evidence="3">NfeD-like C-terminal, partner-binding</fullName>
    </submittedName>
</protein>
<dbReference type="OrthoDB" id="376918at2157"/>
<dbReference type="AlphaFoldDB" id="A0A1I6NZE8"/>
<evidence type="ECO:0000313" key="4">
    <source>
        <dbReference type="Proteomes" id="UP000199199"/>
    </source>
</evidence>
<keyword evidence="2" id="KW-0812">Transmembrane</keyword>
<proteinExistence type="predicted"/>
<feature type="compositionally biased region" description="Polar residues" evidence="1">
    <location>
        <begin position="16"/>
        <end position="26"/>
    </location>
</feature>
<evidence type="ECO:0000313" key="3">
    <source>
        <dbReference type="EMBL" id="SFS33220.1"/>
    </source>
</evidence>
<feature type="transmembrane region" description="Helical" evidence="2">
    <location>
        <begin position="49"/>
        <end position="72"/>
    </location>
</feature>
<keyword evidence="2" id="KW-1133">Transmembrane helix</keyword>
<dbReference type="EMBL" id="FOZS01000001">
    <property type="protein sequence ID" value="SFS33220.1"/>
    <property type="molecule type" value="Genomic_DNA"/>
</dbReference>